<evidence type="ECO:0000313" key="1">
    <source>
        <dbReference type="EMBL" id="ABL77507.1"/>
    </source>
</evidence>
<dbReference type="Proteomes" id="UP000000641">
    <property type="component" value="Chromosome"/>
</dbReference>
<evidence type="ECO:0008006" key="3">
    <source>
        <dbReference type="Google" id="ProtNLM"/>
    </source>
</evidence>
<accession>A1RWC7</accession>
<dbReference type="EMBL" id="CP000505">
    <property type="protein sequence ID" value="ABL77507.1"/>
    <property type="molecule type" value="Genomic_DNA"/>
</dbReference>
<dbReference type="InterPro" id="IPR005358">
    <property type="entry name" value="Puta_zinc/iron-chelating_dom"/>
</dbReference>
<dbReference type="STRING" id="368408.Tpen_0097"/>
<sequence length="140" mass="15943">MRYRLTPSIVRGWLYCRVCGRCCENTEMILLEEDVERISSYTGLRAEDFAERLGGRFKLKNVNGKCVFFDAEKGSCTIYPVRPIGCSLYPVVVDEYEGLTVDEYCPLSKLVGSYEKEKAGAVLRALYPKLGLQPPPYRRP</sequence>
<dbReference type="Pfam" id="PF03692">
    <property type="entry name" value="CxxCxxCC"/>
    <property type="match status" value="1"/>
</dbReference>
<dbReference type="RefSeq" id="WP_011751772.1">
    <property type="nucleotide sequence ID" value="NC_008698.1"/>
</dbReference>
<name>A1RWC7_THEPD</name>
<dbReference type="AlphaFoldDB" id="A1RWC7"/>
<reference evidence="2" key="1">
    <citation type="journal article" date="2008" name="J. Bacteriol.">
        <title>Genome sequence of Thermofilum pendens reveals an exceptional loss of biosynthetic pathways without genome reduction.</title>
        <authorList>
            <person name="Anderson I."/>
            <person name="Rodriguez J."/>
            <person name="Susanti D."/>
            <person name="Porat I."/>
            <person name="Reich C."/>
            <person name="Ulrich L.E."/>
            <person name="Elkins J.G."/>
            <person name="Mavromatis K."/>
            <person name="Lykidis A."/>
            <person name="Kim E."/>
            <person name="Thompson L.S."/>
            <person name="Nolan M."/>
            <person name="Land M."/>
            <person name="Copeland A."/>
            <person name="Lapidus A."/>
            <person name="Lucas S."/>
            <person name="Detter C."/>
            <person name="Zhulin I.B."/>
            <person name="Olsen G.J."/>
            <person name="Whitman W."/>
            <person name="Mukhopadhyay B."/>
            <person name="Bristow J."/>
            <person name="Kyrpides N."/>
        </authorList>
    </citation>
    <scope>NUCLEOTIDE SEQUENCE [LARGE SCALE GENOMIC DNA]</scope>
    <source>
        <strain evidence="2">DSM 2475 / Hrk 5</strain>
    </source>
</reference>
<evidence type="ECO:0000313" key="2">
    <source>
        <dbReference type="Proteomes" id="UP000000641"/>
    </source>
</evidence>
<dbReference type="eggNOG" id="arCOG02579">
    <property type="taxonomic scope" value="Archaea"/>
</dbReference>
<proteinExistence type="predicted"/>
<dbReference type="PANTHER" id="PTHR35866:SF2">
    <property type="entry name" value="YKGJ FAMILY CYSTEINE CLUSTER PROTEIN"/>
    <property type="match status" value="1"/>
</dbReference>
<dbReference type="OrthoDB" id="36424at2157"/>
<keyword evidence="2" id="KW-1185">Reference proteome</keyword>
<organism evidence="1 2">
    <name type="scientific">Thermofilum pendens (strain DSM 2475 / Hrk 5)</name>
    <dbReference type="NCBI Taxonomy" id="368408"/>
    <lineage>
        <taxon>Archaea</taxon>
        <taxon>Thermoproteota</taxon>
        <taxon>Thermoprotei</taxon>
        <taxon>Thermofilales</taxon>
        <taxon>Thermofilaceae</taxon>
        <taxon>Thermofilum</taxon>
    </lineage>
</organism>
<dbReference type="EnsemblBacteria" id="ABL77507">
    <property type="protein sequence ID" value="ABL77507"/>
    <property type="gene ID" value="Tpen_0097"/>
</dbReference>
<dbReference type="KEGG" id="tpe:Tpen_0097"/>
<gene>
    <name evidence="1" type="ordered locus">Tpen_0097</name>
</gene>
<dbReference type="PANTHER" id="PTHR35866">
    <property type="entry name" value="PUTATIVE-RELATED"/>
    <property type="match status" value="1"/>
</dbReference>
<dbReference type="GeneID" id="4601714"/>
<protein>
    <recommendedName>
        <fullName evidence="3">YkgJ family cysteine cluster protein</fullName>
    </recommendedName>
</protein>
<dbReference type="HOGENOM" id="CLU_126379_2_0_2"/>